<gene>
    <name evidence="1" type="ORF">HLB09_15950</name>
</gene>
<protein>
    <submittedName>
        <fullName evidence="1">Uncharacterized protein</fullName>
    </submittedName>
</protein>
<comment type="caution">
    <text evidence="1">The sequence shown here is derived from an EMBL/GenBank/DDBJ whole genome shotgun (WGS) entry which is preliminary data.</text>
</comment>
<evidence type="ECO:0000313" key="1">
    <source>
        <dbReference type="EMBL" id="NNH24552.1"/>
    </source>
</evidence>
<evidence type="ECO:0000313" key="2">
    <source>
        <dbReference type="Proteomes" id="UP000555552"/>
    </source>
</evidence>
<sequence length="58" mass="6203">MTFTFFLLLALAAWVVALGRQAVPRRLRVPLAHAGTGDLARDAVRGARLLASPAGPHR</sequence>
<organism evidence="1 2">
    <name type="scientific">Pseudokineococcus marinus</name>
    <dbReference type="NCBI Taxonomy" id="351215"/>
    <lineage>
        <taxon>Bacteria</taxon>
        <taxon>Bacillati</taxon>
        <taxon>Actinomycetota</taxon>
        <taxon>Actinomycetes</taxon>
        <taxon>Kineosporiales</taxon>
        <taxon>Kineosporiaceae</taxon>
        <taxon>Pseudokineococcus</taxon>
    </lineage>
</organism>
<proteinExistence type="predicted"/>
<accession>A0A849BUS1</accession>
<dbReference type="AlphaFoldDB" id="A0A849BUS1"/>
<dbReference type="RefSeq" id="WP_171204288.1">
    <property type="nucleotide sequence ID" value="NZ_BAAANP010000008.1"/>
</dbReference>
<name>A0A849BUS1_9ACTN</name>
<reference evidence="1 2" key="1">
    <citation type="submission" date="2020-05" db="EMBL/GenBank/DDBJ databases">
        <title>MicrobeNet Type strains.</title>
        <authorList>
            <person name="Nicholson A.C."/>
        </authorList>
    </citation>
    <scope>NUCLEOTIDE SEQUENCE [LARGE SCALE GENOMIC DNA]</scope>
    <source>
        <strain evidence="1 2">JCM 14547</strain>
    </source>
</reference>
<keyword evidence="2" id="KW-1185">Reference proteome</keyword>
<dbReference type="Proteomes" id="UP000555552">
    <property type="component" value="Unassembled WGS sequence"/>
</dbReference>
<dbReference type="EMBL" id="JABEMA010000398">
    <property type="protein sequence ID" value="NNH24552.1"/>
    <property type="molecule type" value="Genomic_DNA"/>
</dbReference>